<evidence type="ECO:0000256" key="2">
    <source>
        <dbReference type="ARBA" id="ARBA00022692"/>
    </source>
</evidence>
<feature type="transmembrane region" description="Helical" evidence="5">
    <location>
        <begin position="16"/>
        <end position="36"/>
    </location>
</feature>
<feature type="transmembrane region" description="Helical" evidence="5">
    <location>
        <begin position="42"/>
        <end position="63"/>
    </location>
</feature>
<feature type="transmembrane region" description="Helical" evidence="5">
    <location>
        <begin position="83"/>
        <end position="105"/>
    </location>
</feature>
<dbReference type="PANTHER" id="PTHR11132">
    <property type="entry name" value="SOLUTE CARRIER FAMILY 35"/>
    <property type="match status" value="1"/>
</dbReference>
<reference evidence="7" key="1">
    <citation type="submission" date="2021-01" db="EMBL/GenBank/DDBJ databases">
        <authorList>
            <person name="Corre E."/>
            <person name="Pelletier E."/>
            <person name="Niang G."/>
            <person name="Scheremetjew M."/>
            <person name="Finn R."/>
            <person name="Kale V."/>
            <person name="Holt S."/>
            <person name="Cochrane G."/>
            <person name="Meng A."/>
            <person name="Brown T."/>
            <person name="Cohen L."/>
        </authorList>
    </citation>
    <scope>NUCLEOTIDE SEQUENCE</scope>
    <source>
        <strain evidence="7">RCC927</strain>
    </source>
</reference>
<feature type="transmembrane region" description="Helical" evidence="5">
    <location>
        <begin position="228"/>
        <end position="248"/>
    </location>
</feature>
<evidence type="ECO:0000256" key="3">
    <source>
        <dbReference type="ARBA" id="ARBA00022989"/>
    </source>
</evidence>
<dbReference type="InterPro" id="IPR004853">
    <property type="entry name" value="Sugar_P_trans_dom"/>
</dbReference>
<dbReference type="AlphaFoldDB" id="A0A7S3B7R5"/>
<protein>
    <recommendedName>
        <fullName evidence="6">Sugar phosphate transporter domain-containing protein</fullName>
    </recommendedName>
</protein>
<feature type="domain" description="Sugar phosphate transporter" evidence="6">
    <location>
        <begin position="24"/>
        <end position="300"/>
    </location>
</feature>
<feature type="transmembrane region" description="Helical" evidence="5">
    <location>
        <begin position="290"/>
        <end position="307"/>
    </location>
</feature>
<keyword evidence="4 5" id="KW-0472">Membrane</keyword>
<dbReference type="EMBL" id="HBHY01002235">
    <property type="protein sequence ID" value="CAE0127153.1"/>
    <property type="molecule type" value="Transcribed_RNA"/>
</dbReference>
<keyword evidence="2 5" id="KW-0812">Transmembrane</keyword>
<dbReference type="GO" id="GO:0016020">
    <property type="term" value="C:membrane"/>
    <property type="evidence" value="ECO:0007669"/>
    <property type="project" value="UniProtKB-SubCell"/>
</dbReference>
<keyword evidence="3 5" id="KW-1133">Transmembrane helix</keyword>
<evidence type="ECO:0000256" key="1">
    <source>
        <dbReference type="ARBA" id="ARBA00004141"/>
    </source>
</evidence>
<accession>A0A7S3B7R5</accession>
<dbReference type="Pfam" id="PF03151">
    <property type="entry name" value="TPT"/>
    <property type="match status" value="1"/>
</dbReference>
<feature type="transmembrane region" description="Helical" evidence="5">
    <location>
        <begin position="159"/>
        <end position="178"/>
    </location>
</feature>
<name>A0A7S3B7R5_9VIRI</name>
<feature type="transmembrane region" description="Helical" evidence="5">
    <location>
        <begin position="190"/>
        <end position="208"/>
    </location>
</feature>
<evidence type="ECO:0000313" key="7">
    <source>
        <dbReference type="EMBL" id="CAE0127153.1"/>
    </source>
</evidence>
<proteinExistence type="predicted"/>
<evidence type="ECO:0000256" key="5">
    <source>
        <dbReference type="SAM" id="Phobius"/>
    </source>
</evidence>
<dbReference type="InterPro" id="IPR050186">
    <property type="entry name" value="TPT_transporter"/>
</dbReference>
<sequence>MVPGALMQRVWRFKGLLAACLYGGLSISCVFINKALFRVWGFHFPATLVCGQTAFSLGFMLLLRQLGTVKAERLSGRMLRKVFPLSFMFLLKIVLDMSALVLINIPMYGVLKTTTTPFTMLVDYVMCGRVAPMAVQLPVYATTLGGVIAGFGDLTYDPLGYLMALSSALATAGHVVVVGKLGHELKMDSFTLLMYNCFWSLPASMVLVCAVGEHKRLLDFEHLANPRFLALFTMGCASAYMLNLATYLCTMVNDSLTTSVVGRAKSILQGVAGLFAFGDVQFSLENTAGVLINCAGVAWYTLVKYRMGLDKERMAKRGKEGLLGHGGDGVKGGVGQNLMEVRDGSQIALKLSDSGDLGGNEGGDIEAGVQVGGRAGEVHHRAAHDPVATAVVVR</sequence>
<evidence type="ECO:0000256" key="4">
    <source>
        <dbReference type="ARBA" id="ARBA00023136"/>
    </source>
</evidence>
<comment type="subcellular location">
    <subcellularLocation>
        <location evidence="1">Membrane</location>
        <topology evidence="1">Multi-pass membrane protein</topology>
    </subcellularLocation>
</comment>
<organism evidence="7">
    <name type="scientific">Prasinoderma singulare</name>
    <dbReference type="NCBI Taxonomy" id="676789"/>
    <lineage>
        <taxon>Eukaryota</taxon>
        <taxon>Viridiplantae</taxon>
        <taxon>Prasinodermophyta</taxon>
        <taxon>Prasinodermophyceae</taxon>
        <taxon>Prasinodermales</taxon>
        <taxon>Prasinodermaceae</taxon>
        <taxon>Prasinoderma</taxon>
    </lineage>
</organism>
<gene>
    <name evidence="7" type="ORF">PSIN1315_LOCUS1394</name>
</gene>
<evidence type="ECO:0000259" key="6">
    <source>
        <dbReference type="Pfam" id="PF03151"/>
    </source>
</evidence>